<dbReference type="RefSeq" id="WP_261693746.1">
    <property type="nucleotide sequence ID" value="NZ_CP104694.1"/>
</dbReference>
<keyword evidence="7" id="KW-0408">Iron</keyword>
<keyword evidence="3 12" id="KW-1134">Transmembrane beta strand</keyword>
<keyword evidence="5 12" id="KW-0812">Transmembrane</keyword>
<evidence type="ECO:0000256" key="5">
    <source>
        <dbReference type="ARBA" id="ARBA00022692"/>
    </source>
</evidence>
<dbReference type="InterPro" id="IPR000531">
    <property type="entry name" value="Beta-barrel_TonB"/>
</dbReference>
<evidence type="ECO:0000313" key="14">
    <source>
        <dbReference type="EMBL" id="UXI66766.1"/>
    </source>
</evidence>
<keyword evidence="2 12" id="KW-0813">Transport</keyword>
<comment type="similarity">
    <text evidence="12">Belongs to the TonB-dependent receptor family.</text>
</comment>
<evidence type="ECO:0000256" key="9">
    <source>
        <dbReference type="ARBA" id="ARBA00023077"/>
    </source>
</evidence>
<evidence type="ECO:0000256" key="1">
    <source>
        <dbReference type="ARBA" id="ARBA00004571"/>
    </source>
</evidence>
<dbReference type="SUPFAM" id="SSF56935">
    <property type="entry name" value="Porins"/>
    <property type="match status" value="1"/>
</dbReference>
<keyword evidence="14" id="KW-0675">Receptor</keyword>
<evidence type="ECO:0000256" key="4">
    <source>
        <dbReference type="ARBA" id="ARBA00022496"/>
    </source>
</evidence>
<keyword evidence="15" id="KW-1185">Reference proteome</keyword>
<feature type="domain" description="TonB-dependent receptor-like beta-barrel" evidence="13">
    <location>
        <begin position="10"/>
        <end position="259"/>
    </location>
</feature>
<evidence type="ECO:0000313" key="15">
    <source>
        <dbReference type="Proteomes" id="UP001064632"/>
    </source>
</evidence>
<evidence type="ECO:0000256" key="11">
    <source>
        <dbReference type="ARBA" id="ARBA00023237"/>
    </source>
</evidence>
<evidence type="ECO:0000256" key="6">
    <source>
        <dbReference type="ARBA" id="ARBA00022729"/>
    </source>
</evidence>
<keyword evidence="4" id="KW-0410">Iron transport</keyword>
<gene>
    <name evidence="14" type="ORF">N4264_18705</name>
</gene>
<organism evidence="14 15">
    <name type="scientific">Tahibacter amnicola</name>
    <dbReference type="NCBI Taxonomy" id="2976241"/>
    <lineage>
        <taxon>Bacteria</taxon>
        <taxon>Pseudomonadati</taxon>
        <taxon>Pseudomonadota</taxon>
        <taxon>Gammaproteobacteria</taxon>
        <taxon>Lysobacterales</taxon>
        <taxon>Rhodanobacteraceae</taxon>
        <taxon>Tahibacter</taxon>
    </lineage>
</organism>
<evidence type="ECO:0000256" key="3">
    <source>
        <dbReference type="ARBA" id="ARBA00022452"/>
    </source>
</evidence>
<keyword evidence="9" id="KW-0798">TonB box</keyword>
<dbReference type="PANTHER" id="PTHR32552">
    <property type="entry name" value="FERRICHROME IRON RECEPTOR-RELATED"/>
    <property type="match status" value="1"/>
</dbReference>
<evidence type="ECO:0000256" key="8">
    <source>
        <dbReference type="ARBA" id="ARBA00023065"/>
    </source>
</evidence>
<evidence type="ECO:0000256" key="7">
    <source>
        <dbReference type="ARBA" id="ARBA00023004"/>
    </source>
</evidence>
<keyword evidence="11 12" id="KW-0998">Cell outer membrane</keyword>
<dbReference type="Pfam" id="PF00593">
    <property type="entry name" value="TonB_dep_Rec_b-barrel"/>
    <property type="match status" value="1"/>
</dbReference>
<dbReference type="InterPro" id="IPR036942">
    <property type="entry name" value="Beta-barrel_TonB_sf"/>
</dbReference>
<dbReference type="Proteomes" id="UP001064632">
    <property type="component" value="Chromosome"/>
</dbReference>
<dbReference type="Gene3D" id="2.40.170.20">
    <property type="entry name" value="TonB-dependent receptor, beta-barrel domain"/>
    <property type="match status" value="1"/>
</dbReference>
<dbReference type="PANTHER" id="PTHR32552:SF68">
    <property type="entry name" value="FERRICHROME OUTER MEMBRANE TRANSPORTER_PHAGE RECEPTOR"/>
    <property type="match status" value="1"/>
</dbReference>
<protein>
    <submittedName>
        <fullName evidence="14">TonB-dependent receptor</fullName>
    </submittedName>
</protein>
<reference evidence="14" key="1">
    <citation type="submission" date="2022-09" db="EMBL/GenBank/DDBJ databases">
        <title>Tahibacter sp. nov., isolated from a fresh water.</title>
        <authorList>
            <person name="Baek J.H."/>
            <person name="Lee J.K."/>
            <person name="Kim J.M."/>
            <person name="Jeon C.O."/>
        </authorList>
    </citation>
    <scope>NUCLEOTIDE SEQUENCE</scope>
    <source>
        <strain evidence="14">W38</strain>
    </source>
</reference>
<evidence type="ECO:0000256" key="10">
    <source>
        <dbReference type="ARBA" id="ARBA00023136"/>
    </source>
</evidence>
<dbReference type="EMBL" id="CP104694">
    <property type="protein sequence ID" value="UXI66766.1"/>
    <property type="molecule type" value="Genomic_DNA"/>
</dbReference>
<dbReference type="PROSITE" id="PS52016">
    <property type="entry name" value="TONB_DEPENDENT_REC_3"/>
    <property type="match status" value="1"/>
</dbReference>
<evidence type="ECO:0000259" key="13">
    <source>
        <dbReference type="Pfam" id="PF00593"/>
    </source>
</evidence>
<comment type="subcellular location">
    <subcellularLocation>
        <location evidence="1 12">Cell outer membrane</location>
        <topology evidence="1 12">Multi-pass membrane protein</topology>
    </subcellularLocation>
</comment>
<keyword evidence="6" id="KW-0732">Signal</keyword>
<keyword evidence="10 12" id="KW-0472">Membrane</keyword>
<name>A0ABY6BB53_9GAMM</name>
<evidence type="ECO:0000256" key="12">
    <source>
        <dbReference type="PROSITE-ProRule" id="PRU01360"/>
    </source>
</evidence>
<keyword evidence="8" id="KW-0406">Ion transport</keyword>
<accession>A0ABY6BB53</accession>
<evidence type="ECO:0000256" key="2">
    <source>
        <dbReference type="ARBA" id="ARBA00022448"/>
    </source>
</evidence>
<sequence>MLATFLPNQRTLRRSNLFVQDEMTLTDALTTTLGLKIDRNTFTGNEVLPTVRMAWKPASTHLVWGAVSRAVRAPSRIDKEFFFPGNPPFLIRGGPDFESEIANVFELGYRGDISDRITVSVTAFRHRYYDLRSGAPNPGGGFVVTNNNEGPTHGLEAWTTLQITPDWRIHAGFVELRKHLREKYPGRDPEGTTDLGNDPKHQALVRSQHNFGEHHELDITLRGASQLPAPRIPGYAVADVRWGWRPNDHLTAALTVRNIGDARHPEFEAGALAKQTEFGRTAMIDVEWRW</sequence>
<dbReference type="InterPro" id="IPR039426">
    <property type="entry name" value="TonB-dep_rcpt-like"/>
</dbReference>
<proteinExistence type="inferred from homology"/>